<evidence type="ECO:0000313" key="1">
    <source>
        <dbReference type="EMBL" id="CAB4121200.1"/>
    </source>
</evidence>
<name>A0A6J5KLK3_9CAUD</name>
<proteinExistence type="predicted"/>
<organism evidence="1">
    <name type="scientific">uncultured Caudovirales phage</name>
    <dbReference type="NCBI Taxonomy" id="2100421"/>
    <lineage>
        <taxon>Viruses</taxon>
        <taxon>Duplodnaviria</taxon>
        <taxon>Heunggongvirae</taxon>
        <taxon>Uroviricota</taxon>
        <taxon>Caudoviricetes</taxon>
        <taxon>Peduoviridae</taxon>
        <taxon>Maltschvirus</taxon>
        <taxon>Maltschvirus maltsch</taxon>
    </lineage>
</organism>
<reference evidence="1" key="1">
    <citation type="submission" date="2020-04" db="EMBL/GenBank/DDBJ databases">
        <authorList>
            <person name="Chiriac C."/>
            <person name="Salcher M."/>
            <person name="Ghai R."/>
            <person name="Kavagutti S V."/>
        </authorList>
    </citation>
    <scope>NUCLEOTIDE SEQUENCE</scope>
</reference>
<sequence>MINVKNITPKQFKHLKLMFEIHAEYMGSLCNQENMSKEDLEHIIAGVRRARLLMDIALALPESILSEEKAVQGWTSTQKCLAQTMWYIASQYKLNSKYMDEMFEGLEDFLDEN</sequence>
<dbReference type="EMBL" id="LR796140">
    <property type="protein sequence ID" value="CAB4121200.1"/>
    <property type="molecule type" value="Genomic_DNA"/>
</dbReference>
<accession>A0A6J5KLK3</accession>
<protein>
    <submittedName>
        <fullName evidence="1">Uncharacterized protein</fullName>
    </submittedName>
</protein>
<gene>
    <name evidence="1" type="ORF">UFOVP9_26</name>
</gene>